<evidence type="ECO:0000259" key="8">
    <source>
        <dbReference type="PROSITE" id="PS51083"/>
    </source>
</evidence>
<dbReference type="Gene3D" id="3.30.60.190">
    <property type="match status" value="1"/>
</dbReference>
<dbReference type="AlphaFoldDB" id="A0A9I9DTD3"/>
<evidence type="ECO:0000256" key="7">
    <source>
        <dbReference type="PROSITE-ProRule" id="PRU00453"/>
    </source>
</evidence>
<dbReference type="GO" id="GO:0008270">
    <property type="term" value="F:zinc ion binding"/>
    <property type="evidence" value="ECO:0007669"/>
    <property type="project" value="UniProtKB-UniRule"/>
</dbReference>
<dbReference type="InterPro" id="IPR051639">
    <property type="entry name" value="BCD1"/>
</dbReference>
<dbReference type="PANTHER" id="PTHR13483:SF3">
    <property type="entry name" value="BOX C_D SNORNA PROTEIN 1"/>
    <property type="match status" value="1"/>
</dbReference>
<dbReference type="Gramene" id="MELO3C023518.2.1">
    <property type="protein sequence ID" value="MELO3C023518.2.1"/>
    <property type="gene ID" value="MELO3C023518.2"/>
</dbReference>
<dbReference type="CDD" id="cd23023">
    <property type="entry name" value="zf-HIT_BCD1"/>
    <property type="match status" value="1"/>
</dbReference>
<evidence type="ECO:0000256" key="4">
    <source>
        <dbReference type="ARBA" id="ARBA00022833"/>
    </source>
</evidence>
<dbReference type="Pfam" id="PF25790">
    <property type="entry name" value="BCD1"/>
    <property type="match status" value="1"/>
</dbReference>
<evidence type="ECO:0000256" key="6">
    <source>
        <dbReference type="ARBA" id="ARBA00049654"/>
    </source>
</evidence>
<dbReference type="SUPFAM" id="SSF144232">
    <property type="entry name" value="HIT/MYND zinc finger-like"/>
    <property type="match status" value="1"/>
</dbReference>
<evidence type="ECO:0000256" key="5">
    <source>
        <dbReference type="ARBA" id="ARBA00049598"/>
    </source>
</evidence>
<protein>
    <recommendedName>
        <fullName evidence="8">HIT-type domain-containing protein</fullName>
    </recommendedName>
</protein>
<dbReference type="PANTHER" id="PTHR13483">
    <property type="entry name" value="BOX C_D SNORNA PROTEIN 1-RELATED"/>
    <property type="match status" value="1"/>
</dbReference>
<dbReference type="GO" id="GO:0070761">
    <property type="term" value="C:pre-snoRNP complex"/>
    <property type="evidence" value="ECO:0007669"/>
    <property type="project" value="TreeGrafter"/>
</dbReference>
<dbReference type="EnsemblPlants" id="MELO3C023518.2.1">
    <property type="protein sequence ID" value="MELO3C023518.2.1"/>
    <property type="gene ID" value="MELO3C023518.2"/>
</dbReference>
<dbReference type="InterPro" id="IPR007529">
    <property type="entry name" value="Znf_HIT"/>
</dbReference>
<keyword evidence="4" id="KW-0862">Zinc</keyword>
<keyword evidence="1" id="KW-0597">Phosphoprotein</keyword>
<dbReference type="GO" id="GO:0048254">
    <property type="term" value="P:snoRNA localization"/>
    <property type="evidence" value="ECO:0007669"/>
    <property type="project" value="TreeGrafter"/>
</dbReference>
<evidence type="ECO:0000256" key="2">
    <source>
        <dbReference type="ARBA" id="ARBA00022723"/>
    </source>
</evidence>
<keyword evidence="3 7" id="KW-0863">Zinc-finger</keyword>
<accession>A0A9I9DTD3</accession>
<keyword evidence="2" id="KW-0479">Metal-binding</keyword>
<dbReference type="PROSITE" id="PS51083">
    <property type="entry name" value="ZF_HIT"/>
    <property type="match status" value="1"/>
</dbReference>
<evidence type="ECO:0000256" key="3">
    <source>
        <dbReference type="ARBA" id="ARBA00022771"/>
    </source>
</evidence>
<proteinExistence type="inferred from homology"/>
<name>A0A9I9DTD3_CUCME</name>
<dbReference type="Pfam" id="PF04438">
    <property type="entry name" value="zf-HIT"/>
    <property type="match status" value="1"/>
</dbReference>
<comment type="similarity">
    <text evidence="6">Belongs to the BCD1 family.</text>
</comment>
<dbReference type="GO" id="GO:0005634">
    <property type="term" value="C:nucleus"/>
    <property type="evidence" value="ECO:0007669"/>
    <property type="project" value="TreeGrafter"/>
</dbReference>
<dbReference type="GO" id="GO:0000463">
    <property type="term" value="P:maturation of LSU-rRNA from tricistronic rRNA transcript (SSU-rRNA, 5.8S rRNA, LSU-rRNA)"/>
    <property type="evidence" value="ECO:0007669"/>
    <property type="project" value="TreeGrafter"/>
</dbReference>
<evidence type="ECO:0000256" key="1">
    <source>
        <dbReference type="ARBA" id="ARBA00022553"/>
    </source>
</evidence>
<comment type="function">
    <text evidence="5">Required for box C/D snoRNAs accumulation involved in snoRNA processing, snoRNA transport to the nucleolus and ribosome biogenesis.</text>
</comment>
<dbReference type="GO" id="GO:0000492">
    <property type="term" value="P:box C/D snoRNP assembly"/>
    <property type="evidence" value="ECO:0007669"/>
    <property type="project" value="TreeGrafter"/>
</dbReference>
<reference evidence="9" key="1">
    <citation type="submission" date="2023-03" db="UniProtKB">
        <authorList>
            <consortium name="EnsemblPlants"/>
        </authorList>
    </citation>
    <scope>IDENTIFICATION</scope>
</reference>
<evidence type="ECO:0000313" key="9">
    <source>
        <dbReference type="EnsemblPlants" id="MELO3C023518.2.1"/>
    </source>
</evidence>
<feature type="domain" description="HIT-type" evidence="8">
    <location>
        <begin position="22"/>
        <end position="56"/>
    </location>
</feature>
<organism evidence="9">
    <name type="scientific">Cucumis melo</name>
    <name type="common">Muskmelon</name>
    <dbReference type="NCBI Taxonomy" id="3656"/>
    <lineage>
        <taxon>Eukaryota</taxon>
        <taxon>Viridiplantae</taxon>
        <taxon>Streptophyta</taxon>
        <taxon>Embryophyta</taxon>
        <taxon>Tracheophyta</taxon>
        <taxon>Spermatophyta</taxon>
        <taxon>Magnoliopsida</taxon>
        <taxon>eudicotyledons</taxon>
        <taxon>Gunneridae</taxon>
        <taxon>Pentapetalae</taxon>
        <taxon>rosids</taxon>
        <taxon>fabids</taxon>
        <taxon>Cucurbitales</taxon>
        <taxon>Cucurbitaceae</taxon>
        <taxon>Benincaseae</taxon>
        <taxon>Cucumis</taxon>
    </lineage>
</organism>
<sequence length="440" mass="49716">MAEEDATMAVSTSSNHQGSSLCEECKSNPSKYKCPACSIRSCSLNCVNAHKRRSGCTGKRKQTQFVPLSQFNDSILLSDYNLLEEVKRMAESAQRLRKKLCPYTHAYFRLPFHLKSLRAAASNRRTKIMFLPTGMTKRENNQTRYDKRVNENSKLSTILANHLRPSPWKTQLQKFREQLDCLKVFVRTYPKGAKSPFHELDSTLPIRQLFSNLAFVEYPVIYVVLPFQTPNFEVVKTANPASRNLEGSNALENDLASHVGVCFRVEEIEDDENSCNPQVLDLMKVSTSSPHCKVSPRNLVGKQEVGNSPKSSSQARELGVVKELEFDFEQDLIDAYSNIMAQINPDDFLDWEGDFSKEVEMEGSGELLGDAFTAEELEEGEIMEYCQWSTSRNQFLLEAELSSSYYTTGALTAPGKRTDVDAGVGEDEGDHHHRYRVNIS</sequence>
<dbReference type="InterPro" id="IPR057721">
    <property type="entry name" value="BCD1_alpha/beta"/>
</dbReference>